<evidence type="ECO:0008006" key="3">
    <source>
        <dbReference type="Google" id="ProtNLM"/>
    </source>
</evidence>
<proteinExistence type="predicted"/>
<dbReference type="EMBL" id="AEEC02000002">
    <property type="protein sequence ID" value="EOA06409.1"/>
    <property type="molecule type" value="Genomic_DNA"/>
</dbReference>
<dbReference type="Proteomes" id="UP000006772">
    <property type="component" value="Unassembled WGS sequence"/>
</dbReference>
<protein>
    <recommendedName>
        <fullName evidence="3">ABM domain-containing protein</fullName>
    </recommendedName>
</protein>
<dbReference type="SUPFAM" id="SSF54909">
    <property type="entry name" value="Dimeric alpha+beta barrel"/>
    <property type="match status" value="1"/>
</dbReference>
<organism evidence="1 2">
    <name type="scientific">Herbaspirillum frisingense GSF30</name>
    <dbReference type="NCBI Taxonomy" id="864073"/>
    <lineage>
        <taxon>Bacteria</taxon>
        <taxon>Pseudomonadati</taxon>
        <taxon>Pseudomonadota</taxon>
        <taxon>Betaproteobacteria</taxon>
        <taxon>Burkholderiales</taxon>
        <taxon>Oxalobacteraceae</taxon>
        <taxon>Herbaspirillum</taxon>
    </lineage>
</organism>
<evidence type="ECO:0000313" key="1">
    <source>
        <dbReference type="EMBL" id="EOA06409.1"/>
    </source>
</evidence>
<accession>A0AAI9II20</accession>
<sequence>MMAQAMEITRFHLAPGVTMKQFIAANADVDEWLRQQPGFIQRRICVQDDGMVVDMLLWTSVANGQRAARGIVTELAGSPVHAAIDHATVDWSVRSCQHAVDAVD</sequence>
<gene>
    <name evidence="1" type="ORF">HFRIS_001579</name>
</gene>
<dbReference type="AlphaFoldDB" id="A0AAI9II20"/>
<name>A0AAI9II20_9BURK</name>
<reference evidence="1 2" key="1">
    <citation type="journal article" date="2013" name="Front. Microbiol.">
        <title>The genome of the endophytic bacterium H. frisingense GSF30(T) identifies diverse strategies in the Herbaspirillum genus to interact with plants.</title>
        <authorList>
            <person name="Straub D."/>
            <person name="Rothballer M."/>
            <person name="Hartmann A."/>
            <person name="Ludewig U."/>
        </authorList>
    </citation>
    <scope>NUCLEOTIDE SEQUENCE [LARGE SCALE GENOMIC DNA]</scope>
    <source>
        <strain evidence="1 2">GSF30</strain>
    </source>
</reference>
<dbReference type="Gene3D" id="3.30.70.100">
    <property type="match status" value="1"/>
</dbReference>
<dbReference type="InterPro" id="IPR011008">
    <property type="entry name" value="Dimeric_a/b-barrel"/>
</dbReference>
<comment type="caution">
    <text evidence="1">The sequence shown here is derived from an EMBL/GenBank/DDBJ whole genome shotgun (WGS) entry which is preliminary data.</text>
</comment>
<evidence type="ECO:0000313" key="2">
    <source>
        <dbReference type="Proteomes" id="UP000006772"/>
    </source>
</evidence>